<dbReference type="RefSeq" id="WP_111163945.1">
    <property type="nucleotide sequence ID" value="NZ_PCDP01000075.1"/>
</dbReference>
<sequence length="525" mass="55897">MRDLLIGIDAGTSVIKSVAFDLGGRQIAAAAVPNTYETVGRTGAVQDLARTWKDAAQTLVALAEKVENLSDRVAAIAVTGQGDGTWMIDRHGEPVGKGWLWLDARAGKVVEQLRSDSGDVERFSHTGAGLAACQQGSQLRWMRDNAPDMLQDATTAFHCKDWLYFKLTGARATDPSEAIFTFGNFRTRTYSSNVISFLDLDKLSFLLPEIVDGTTTRHPLGEQAAALIGLPAGTPVVLGYVDVVCTALGAGLYEPGVDAGCSIIGSTGMHMRLATSPDDVRLNRDLTGYTMCMPVTDTYAQMQSNMAATLNIDWVLSLAGGVLKGMGRESTKVELLSHVEEWLAEASDTPLLFHPYISDAGERGPFVDAAARASFVGLSMAHGFGDLVRAVFDGLAFAARDCYAEMGPLPHRVRLTGGAARSAALQTTLGGVLGASVQTSRREEAGAAGAAMIAAVSLGIYPDMAGCVAEWVTPYQCAPEPADPKLALHYEALFPAYQQSRLALRPTWHALSQGAIATDRKVDLK</sequence>
<keyword evidence="3 4" id="KW-0418">Kinase</keyword>
<dbReference type="Pfam" id="PF00370">
    <property type="entry name" value="FGGY_N"/>
    <property type="match status" value="1"/>
</dbReference>
<accession>A0A2W4CB42</accession>
<dbReference type="GO" id="GO:0016773">
    <property type="term" value="F:phosphotransferase activity, alcohol group as acceptor"/>
    <property type="evidence" value="ECO:0007669"/>
    <property type="project" value="InterPro"/>
</dbReference>
<dbReference type="InterPro" id="IPR043129">
    <property type="entry name" value="ATPase_NBD"/>
</dbReference>
<evidence type="ECO:0000259" key="5">
    <source>
        <dbReference type="Pfam" id="PF00370"/>
    </source>
</evidence>
<dbReference type="PROSITE" id="PS00445">
    <property type="entry name" value="FGGY_KINASES_2"/>
    <property type="match status" value="1"/>
</dbReference>
<dbReference type="InterPro" id="IPR000577">
    <property type="entry name" value="Carb_kinase_FGGY"/>
</dbReference>
<feature type="domain" description="Carbohydrate kinase FGGY C-terminal" evidence="6">
    <location>
        <begin position="263"/>
        <end position="457"/>
    </location>
</feature>
<feature type="domain" description="Carbohydrate kinase FGGY N-terminal" evidence="5">
    <location>
        <begin position="5"/>
        <end position="249"/>
    </location>
</feature>
<organism evidence="7 8">
    <name type="scientific">Rhizobium tubonense</name>
    <dbReference type="NCBI Taxonomy" id="484088"/>
    <lineage>
        <taxon>Bacteria</taxon>
        <taxon>Pseudomonadati</taxon>
        <taxon>Pseudomonadota</taxon>
        <taxon>Alphaproteobacteria</taxon>
        <taxon>Hyphomicrobiales</taxon>
        <taxon>Rhizobiaceae</taxon>
        <taxon>Rhizobium/Agrobacterium group</taxon>
        <taxon>Rhizobium</taxon>
    </lineage>
</organism>
<dbReference type="GO" id="GO:0016301">
    <property type="term" value="F:kinase activity"/>
    <property type="evidence" value="ECO:0007669"/>
    <property type="project" value="UniProtKB-KW"/>
</dbReference>
<dbReference type="OrthoDB" id="9805576at2"/>
<dbReference type="Pfam" id="PF02782">
    <property type="entry name" value="FGGY_C"/>
    <property type="match status" value="1"/>
</dbReference>
<evidence type="ECO:0000256" key="3">
    <source>
        <dbReference type="ARBA" id="ARBA00022777"/>
    </source>
</evidence>
<evidence type="ECO:0000256" key="2">
    <source>
        <dbReference type="ARBA" id="ARBA00022679"/>
    </source>
</evidence>
<comment type="similarity">
    <text evidence="1 4">Belongs to the FGGY kinase family.</text>
</comment>
<dbReference type="AlphaFoldDB" id="A0A2W4CB42"/>
<dbReference type="InterPro" id="IPR018484">
    <property type="entry name" value="FGGY_N"/>
</dbReference>
<evidence type="ECO:0000259" key="6">
    <source>
        <dbReference type="Pfam" id="PF02782"/>
    </source>
</evidence>
<dbReference type="PANTHER" id="PTHR43095:SF5">
    <property type="entry name" value="XYLULOSE KINASE"/>
    <property type="match status" value="1"/>
</dbReference>
<evidence type="ECO:0000256" key="4">
    <source>
        <dbReference type="RuleBase" id="RU003733"/>
    </source>
</evidence>
<dbReference type="InterPro" id="IPR018483">
    <property type="entry name" value="Carb_kinase_FGGY_CS"/>
</dbReference>
<dbReference type="InterPro" id="IPR050406">
    <property type="entry name" value="FGGY_Carb_Kinase"/>
</dbReference>
<proteinExistence type="inferred from homology"/>
<reference evidence="7 8" key="1">
    <citation type="journal article" date="2018" name="Sci. Rep.">
        <title>Rhizobium tumorigenes sp. nov., a novel plant tumorigenic bacterium isolated from cane gall tumors on thornless blackberry.</title>
        <authorList>
            <person name="Kuzmanovi N."/>
            <person name="Smalla K."/>
            <person name="Gronow S."/>
            <person name="PuBawska J."/>
        </authorList>
    </citation>
    <scope>NUCLEOTIDE SEQUENCE [LARGE SCALE GENOMIC DNA]</scope>
    <source>
        <strain evidence="7 8">CCBAU 85046</strain>
    </source>
</reference>
<keyword evidence="8" id="KW-1185">Reference proteome</keyword>
<evidence type="ECO:0000256" key="1">
    <source>
        <dbReference type="ARBA" id="ARBA00009156"/>
    </source>
</evidence>
<keyword evidence="2 4" id="KW-0808">Transferase</keyword>
<evidence type="ECO:0000313" key="7">
    <source>
        <dbReference type="EMBL" id="PZM08165.1"/>
    </source>
</evidence>
<protein>
    <submittedName>
        <fullName evidence="7">Carbohydrate kinase</fullName>
    </submittedName>
</protein>
<dbReference type="PANTHER" id="PTHR43095">
    <property type="entry name" value="SUGAR KINASE"/>
    <property type="match status" value="1"/>
</dbReference>
<dbReference type="EMBL" id="PCDP01000075">
    <property type="protein sequence ID" value="PZM08165.1"/>
    <property type="molecule type" value="Genomic_DNA"/>
</dbReference>
<dbReference type="InterPro" id="IPR018485">
    <property type="entry name" value="FGGY_C"/>
</dbReference>
<comment type="caution">
    <text evidence="7">The sequence shown here is derived from an EMBL/GenBank/DDBJ whole genome shotgun (WGS) entry which is preliminary data.</text>
</comment>
<dbReference type="PIRSF" id="PIRSF000538">
    <property type="entry name" value="GlpK"/>
    <property type="match status" value="1"/>
</dbReference>
<dbReference type="GO" id="GO:0005975">
    <property type="term" value="P:carbohydrate metabolic process"/>
    <property type="evidence" value="ECO:0007669"/>
    <property type="project" value="InterPro"/>
</dbReference>
<gene>
    <name evidence="7" type="ORF">CPY51_29530</name>
</gene>
<dbReference type="Proteomes" id="UP000248925">
    <property type="component" value="Unassembled WGS sequence"/>
</dbReference>
<dbReference type="SUPFAM" id="SSF53067">
    <property type="entry name" value="Actin-like ATPase domain"/>
    <property type="match status" value="2"/>
</dbReference>
<name>A0A2W4CB42_9HYPH</name>
<dbReference type="Gene3D" id="3.30.420.40">
    <property type="match status" value="2"/>
</dbReference>
<evidence type="ECO:0000313" key="8">
    <source>
        <dbReference type="Proteomes" id="UP000248925"/>
    </source>
</evidence>